<evidence type="ECO:0000259" key="1">
    <source>
        <dbReference type="Pfam" id="PF12867"/>
    </source>
</evidence>
<evidence type="ECO:0000313" key="2">
    <source>
        <dbReference type="EMBL" id="QDQ97051.1"/>
    </source>
</evidence>
<accession>A0A516X331</accession>
<proteinExistence type="predicted"/>
<reference evidence="2 3" key="1">
    <citation type="submission" date="2019-07" db="EMBL/GenBank/DDBJ databases">
        <title>Tomitella cavernea sp. nov., an actinomycete isolated from soil.</title>
        <authorList>
            <person name="Cheng J."/>
        </authorList>
    </citation>
    <scope>NUCLEOTIDE SEQUENCE [LARGE SCALE GENOMIC DNA]</scope>
    <source>
        <strain evidence="2 3">HY188</strain>
    </source>
</reference>
<evidence type="ECO:0000313" key="3">
    <source>
        <dbReference type="Proteomes" id="UP000317344"/>
    </source>
</evidence>
<sequence length="184" mass="19768">MPNVPDPTDPVPPETRDWTTITREPCAACGFDPSTVTPATAADRIRATIRPWAAVPTRPGSTARPAPDVWSPLEYACHVRDVCRTFTERLDLIVRTSAGAHPARFPDWDQNAAQVTGRYNAQDPDTVAREYAAAAAALADGFAAVHGDAWGREGARGDGARFTTLSLAAYLVHDLEHHLVDVGG</sequence>
<dbReference type="EMBL" id="CP041765">
    <property type="protein sequence ID" value="QDQ97051.1"/>
    <property type="molecule type" value="Genomic_DNA"/>
</dbReference>
<dbReference type="OrthoDB" id="3376896at2"/>
<dbReference type="InterPro" id="IPR034660">
    <property type="entry name" value="DinB/YfiT-like"/>
</dbReference>
<dbReference type="Proteomes" id="UP000317344">
    <property type="component" value="Chromosome"/>
</dbReference>
<feature type="domain" description="DinB-like" evidence="1">
    <location>
        <begin position="62"/>
        <end position="179"/>
    </location>
</feature>
<dbReference type="Pfam" id="PF12867">
    <property type="entry name" value="DinB_2"/>
    <property type="match status" value="1"/>
</dbReference>
<organism evidence="2 3">
    <name type="scientific">Tomitella fengzijianii</name>
    <dbReference type="NCBI Taxonomy" id="2597660"/>
    <lineage>
        <taxon>Bacteria</taxon>
        <taxon>Bacillati</taxon>
        <taxon>Actinomycetota</taxon>
        <taxon>Actinomycetes</taxon>
        <taxon>Mycobacteriales</taxon>
        <taxon>Tomitella</taxon>
    </lineage>
</organism>
<dbReference type="AlphaFoldDB" id="A0A516X331"/>
<dbReference type="InterPro" id="IPR024775">
    <property type="entry name" value="DinB-like"/>
</dbReference>
<reference evidence="2 3" key="2">
    <citation type="submission" date="2019-07" db="EMBL/GenBank/DDBJ databases">
        <authorList>
            <person name="Huang Y."/>
        </authorList>
    </citation>
    <scope>NUCLEOTIDE SEQUENCE [LARGE SCALE GENOMIC DNA]</scope>
    <source>
        <strain evidence="2 3">HY188</strain>
    </source>
</reference>
<dbReference type="SUPFAM" id="SSF109854">
    <property type="entry name" value="DinB/YfiT-like putative metalloenzymes"/>
    <property type="match status" value="1"/>
</dbReference>
<dbReference type="KEGG" id="toy:FO059_06525"/>
<gene>
    <name evidence="2" type="ORF">FO059_06525</name>
</gene>
<dbReference type="Gene3D" id="1.20.120.450">
    <property type="entry name" value="dinb family like domain"/>
    <property type="match status" value="1"/>
</dbReference>
<name>A0A516X331_9ACTN</name>
<keyword evidence="3" id="KW-1185">Reference proteome</keyword>
<protein>
    <submittedName>
        <fullName evidence="2">DinB family protein</fullName>
    </submittedName>
</protein>
<dbReference type="RefSeq" id="WP_143907351.1">
    <property type="nucleotide sequence ID" value="NZ_CP041765.1"/>
</dbReference>